<dbReference type="Gene3D" id="2.40.30.160">
    <property type="match status" value="1"/>
</dbReference>
<dbReference type="InterPro" id="IPR017703">
    <property type="entry name" value="YgfZ/GCV_T_CS"/>
</dbReference>
<dbReference type="SUPFAM" id="SSF101790">
    <property type="entry name" value="Aminomethyltransferase beta-barrel domain"/>
    <property type="match status" value="1"/>
</dbReference>
<name>A0ABW3I9U3_9PAST</name>
<dbReference type="Pfam" id="PF01571">
    <property type="entry name" value="GCV_T"/>
    <property type="match status" value="1"/>
</dbReference>
<reference evidence="4" key="1">
    <citation type="journal article" date="2019" name="Int. J. Syst. Evol. Microbiol.">
        <title>The Global Catalogue of Microorganisms (GCM) 10K type strain sequencing project: providing services to taxonomists for standard genome sequencing and annotation.</title>
        <authorList>
            <consortium name="The Broad Institute Genomics Platform"/>
            <consortium name="The Broad Institute Genome Sequencing Center for Infectious Disease"/>
            <person name="Wu L."/>
            <person name="Ma J."/>
        </authorList>
    </citation>
    <scope>NUCLEOTIDE SEQUENCE [LARGE SCALE GENOMIC DNA]</scope>
    <source>
        <strain evidence="4">CCUG 61707</strain>
    </source>
</reference>
<dbReference type="InterPro" id="IPR045179">
    <property type="entry name" value="YgfZ/GcvT"/>
</dbReference>
<dbReference type="InterPro" id="IPR029043">
    <property type="entry name" value="GcvT/YgfZ_C"/>
</dbReference>
<evidence type="ECO:0000313" key="3">
    <source>
        <dbReference type="EMBL" id="MFD0966214.1"/>
    </source>
</evidence>
<evidence type="ECO:0000313" key="4">
    <source>
        <dbReference type="Proteomes" id="UP001596996"/>
    </source>
</evidence>
<dbReference type="PANTHER" id="PTHR22602">
    <property type="entry name" value="TRANSFERASE CAF17, MITOCHONDRIAL-RELATED"/>
    <property type="match status" value="1"/>
</dbReference>
<dbReference type="Gene3D" id="3.30.70.1400">
    <property type="entry name" value="Aminomethyltransferase beta-barrel domains"/>
    <property type="match status" value="1"/>
</dbReference>
<gene>
    <name evidence="3" type="ORF">ACFQ02_05010</name>
</gene>
<evidence type="ECO:0000259" key="2">
    <source>
        <dbReference type="Pfam" id="PF21130"/>
    </source>
</evidence>
<dbReference type="Pfam" id="PF21130">
    <property type="entry name" value="YgfZ_barrel"/>
    <property type="match status" value="1"/>
</dbReference>
<proteinExistence type="predicted"/>
<dbReference type="InterPro" id="IPR048451">
    <property type="entry name" value="YgfZ_barrel"/>
</dbReference>
<protein>
    <submittedName>
        <fullName evidence="3">YgfZ/GcvT domain-containing protein</fullName>
    </submittedName>
</protein>
<comment type="caution">
    <text evidence="3">The sequence shown here is derived from an EMBL/GenBank/DDBJ whole genome shotgun (WGS) entry which is preliminary data.</text>
</comment>
<dbReference type="PANTHER" id="PTHR22602:SF0">
    <property type="entry name" value="TRANSFERASE CAF17, MITOCHONDRIAL-RELATED"/>
    <property type="match status" value="1"/>
</dbReference>
<dbReference type="Proteomes" id="UP001596996">
    <property type="component" value="Unassembled WGS sequence"/>
</dbReference>
<evidence type="ECO:0000259" key="1">
    <source>
        <dbReference type="Pfam" id="PF01571"/>
    </source>
</evidence>
<accession>A0ABW3I9U3</accession>
<dbReference type="RefSeq" id="WP_380820083.1">
    <property type="nucleotide sequence ID" value="NZ_JBHTJN010000009.1"/>
</dbReference>
<dbReference type="InterPro" id="IPR006222">
    <property type="entry name" value="GCVT_N"/>
</dbReference>
<sequence length="287" mass="32802">MLITNLSQYRLVSVQGDDAEKFLQGQLTCDVSKLQNGESTITSHCNPMGKITALFRIIRIEEKQFHLLIEEDILTFAINQLKKYAVFSKVEFHFLDWQITGLVSENINENCNMISAQIKIFLEGKPQRYILINSTPINLNYNLEPVHWTILEIQNGIPQFSAQSLAEFIPQAVNLQQIEKAISFQKGCYIGQETIARAKYRGINKRAMLTFQADATTLNYTPSLGSEIEVKLQNGWRKTGYILSAVVFDKILWLQVIVNQDLQTETAFRLPKQHIGLKIYPLPYSLS</sequence>
<feature type="domain" description="GCVT N-terminal" evidence="1">
    <location>
        <begin position="4"/>
        <end position="94"/>
    </location>
</feature>
<dbReference type="EMBL" id="JBHTJN010000009">
    <property type="protein sequence ID" value="MFD0966214.1"/>
    <property type="molecule type" value="Genomic_DNA"/>
</dbReference>
<feature type="domain" description="tRNA-modifying protein YgfZ-like beta-barrel" evidence="2">
    <location>
        <begin position="204"/>
        <end position="270"/>
    </location>
</feature>
<dbReference type="NCBIfam" id="TIGR03317">
    <property type="entry name" value="ygfZ_signature"/>
    <property type="match status" value="1"/>
</dbReference>
<keyword evidence="4" id="KW-1185">Reference proteome</keyword>
<dbReference type="SUPFAM" id="SSF103025">
    <property type="entry name" value="Folate-binding domain"/>
    <property type="match status" value="1"/>
</dbReference>
<organism evidence="3 4">
    <name type="scientific">Seminibacterium arietis</name>
    <dbReference type="NCBI Taxonomy" id="1173502"/>
    <lineage>
        <taxon>Bacteria</taxon>
        <taxon>Pseudomonadati</taxon>
        <taxon>Pseudomonadota</taxon>
        <taxon>Gammaproteobacteria</taxon>
        <taxon>Pasteurellales</taxon>
        <taxon>Pasteurellaceae</taxon>
        <taxon>Seminibacterium</taxon>
    </lineage>
</organism>